<dbReference type="Pfam" id="PF02687">
    <property type="entry name" value="FtsX"/>
    <property type="match status" value="1"/>
</dbReference>
<evidence type="ECO:0000256" key="8">
    <source>
        <dbReference type="ARBA" id="ARBA00023136"/>
    </source>
</evidence>
<evidence type="ECO:0000313" key="12">
    <source>
        <dbReference type="EMBL" id="QTX02744.1"/>
    </source>
</evidence>
<dbReference type="Proteomes" id="UP000672038">
    <property type="component" value="Chromosome"/>
</dbReference>
<evidence type="ECO:0000256" key="10">
    <source>
        <dbReference type="SAM" id="Phobius"/>
    </source>
</evidence>
<name>A0A975FIZ1_LOWBP</name>
<dbReference type="InterPro" id="IPR017911">
    <property type="entry name" value="MacB-like_ATP-bd"/>
</dbReference>
<dbReference type="PROSITE" id="PS00211">
    <property type="entry name" value="ABC_TRANSPORTER_1"/>
    <property type="match status" value="1"/>
</dbReference>
<evidence type="ECO:0000259" key="11">
    <source>
        <dbReference type="PROSITE" id="PS50893"/>
    </source>
</evidence>
<protein>
    <submittedName>
        <fullName evidence="12">Lipoprotein ABC transporter ATP-binding protein</fullName>
    </submittedName>
</protein>
<evidence type="ECO:0000256" key="4">
    <source>
        <dbReference type="ARBA" id="ARBA00022692"/>
    </source>
</evidence>
<keyword evidence="2" id="KW-0813">Transport</keyword>
<evidence type="ECO:0000256" key="5">
    <source>
        <dbReference type="ARBA" id="ARBA00022741"/>
    </source>
</evidence>
<feature type="transmembrane region" description="Helical" evidence="10">
    <location>
        <begin position="365"/>
        <end position="388"/>
    </location>
</feature>
<organism evidence="12 13">
    <name type="scientific">Loofah witches'-broom phytoplasma</name>
    <dbReference type="NCBI Taxonomy" id="35773"/>
    <lineage>
        <taxon>Bacteria</taxon>
        <taxon>Bacillati</taxon>
        <taxon>Mycoplasmatota</taxon>
        <taxon>Mollicutes</taxon>
        <taxon>Acholeplasmatales</taxon>
        <taxon>Acholeplasmataceae</taxon>
        <taxon>Candidatus Phytoplasma</taxon>
        <taxon>16SrVIII (Loofah witches'-broom group)</taxon>
    </lineage>
</organism>
<keyword evidence="7 10" id="KW-1133">Transmembrane helix</keyword>
<dbReference type="InterPro" id="IPR017871">
    <property type="entry name" value="ABC_transporter-like_CS"/>
</dbReference>
<comment type="subcellular location">
    <subcellularLocation>
        <location evidence="1">Cell inner membrane</location>
        <topology evidence="1">Multi-pass membrane protein</topology>
    </subcellularLocation>
</comment>
<feature type="transmembrane region" description="Helical" evidence="10">
    <location>
        <begin position="306"/>
        <end position="334"/>
    </location>
</feature>
<dbReference type="GO" id="GO:0005524">
    <property type="term" value="F:ATP binding"/>
    <property type="evidence" value="ECO:0007669"/>
    <property type="project" value="UniProtKB-KW"/>
</dbReference>
<evidence type="ECO:0000256" key="1">
    <source>
        <dbReference type="ARBA" id="ARBA00004429"/>
    </source>
</evidence>
<keyword evidence="5" id="KW-0547">Nucleotide-binding</keyword>
<dbReference type="InterPro" id="IPR003439">
    <property type="entry name" value="ABC_transporter-like_ATP-bd"/>
</dbReference>
<evidence type="ECO:0000256" key="3">
    <source>
        <dbReference type="ARBA" id="ARBA00022475"/>
    </source>
</evidence>
<dbReference type="InterPro" id="IPR027417">
    <property type="entry name" value="P-loop_NTPase"/>
</dbReference>
<keyword evidence="6 12" id="KW-0067">ATP-binding</keyword>
<dbReference type="RefSeq" id="WP_210954798.1">
    <property type="nucleotide sequence ID" value="NZ_CP054393.1"/>
</dbReference>
<dbReference type="KEGG" id="pluf:LFWB_1740"/>
<keyword evidence="8 10" id="KW-0472">Membrane</keyword>
<dbReference type="EMBL" id="CP054393">
    <property type="protein sequence ID" value="QTX02744.1"/>
    <property type="molecule type" value="Genomic_DNA"/>
</dbReference>
<dbReference type="GO" id="GO:0005886">
    <property type="term" value="C:plasma membrane"/>
    <property type="evidence" value="ECO:0007669"/>
    <property type="project" value="UniProtKB-SubCell"/>
</dbReference>
<gene>
    <name evidence="12" type="primary">phnL</name>
    <name evidence="12" type="ORF">LFWB_1740</name>
</gene>
<comment type="similarity">
    <text evidence="9">Belongs to the ABC transporter superfamily. Macrolide exporter (TC 3.A.1.122) family.</text>
</comment>
<dbReference type="Pfam" id="PF00005">
    <property type="entry name" value="ABC_tran"/>
    <property type="match status" value="1"/>
</dbReference>
<keyword evidence="13" id="KW-1185">Reference proteome</keyword>
<evidence type="ECO:0000256" key="6">
    <source>
        <dbReference type="ARBA" id="ARBA00022840"/>
    </source>
</evidence>
<keyword evidence="4 10" id="KW-0812">Transmembrane</keyword>
<evidence type="ECO:0000256" key="9">
    <source>
        <dbReference type="ARBA" id="ARBA00038388"/>
    </source>
</evidence>
<dbReference type="AlphaFoldDB" id="A0A975FIZ1"/>
<reference evidence="12" key="1">
    <citation type="submission" date="2020-06" db="EMBL/GenBank/DDBJ databases">
        <title>Complete genome sequence of Candidatus Phytoplasma luffae NCHU2019.</title>
        <authorList>
            <person name="Cho S.-T."/>
            <person name="Tan C.-M."/>
            <person name="Li J.-R."/>
            <person name="Chien Y.-Y."/>
            <person name="Chiu Y.-C."/>
            <person name="Yang J.-Y."/>
            <person name="Kuo C.-H."/>
        </authorList>
    </citation>
    <scope>NUCLEOTIDE SEQUENCE</scope>
    <source>
        <strain evidence="12">NCHU2019</strain>
    </source>
</reference>
<feature type="transmembrane region" description="Helical" evidence="10">
    <location>
        <begin position="420"/>
        <end position="442"/>
    </location>
</feature>
<proteinExistence type="inferred from homology"/>
<dbReference type="SMART" id="SM00382">
    <property type="entry name" value="AAA"/>
    <property type="match status" value="1"/>
</dbReference>
<dbReference type="InterPro" id="IPR003838">
    <property type="entry name" value="ABC3_permease_C"/>
</dbReference>
<dbReference type="PANTHER" id="PTHR42798:SF6">
    <property type="entry name" value="CELL DIVISION ATP-BINDING PROTEIN FTSE"/>
    <property type="match status" value="1"/>
</dbReference>
<evidence type="ECO:0000313" key="13">
    <source>
        <dbReference type="Proteomes" id="UP000672038"/>
    </source>
</evidence>
<dbReference type="Gene3D" id="3.40.50.300">
    <property type="entry name" value="P-loop containing nucleotide triphosphate hydrolases"/>
    <property type="match status" value="1"/>
</dbReference>
<dbReference type="SUPFAM" id="SSF52540">
    <property type="entry name" value="P-loop containing nucleoside triphosphate hydrolases"/>
    <property type="match status" value="1"/>
</dbReference>
<dbReference type="PANTHER" id="PTHR42798">
    <property type="entry name" value="LIPOPROTEIN-RELEASING SYSTEM ATP-BINDING PROTEIN LOLD"/>
    <property type="match status" value="1"/>
</dbReference>
<sequence>MIDINDLSKNYYNKKFFTSALKNINLNLPNKGLIFILGKSGSGKSTLLNMIGCLDSIEEGDISIYNNSLRYFKQDDYDNYRNASIGFVFQDYNLILDLKVGENIALALQLQGKTINYNLISETLNKLEIQGFEDRRINQLSGGQQQRVTIARALIKNSDIILCDEPTGNLDSKTSKIVFELFKELSKNKLIIIVSHDVENSFAYGDRVIEMKDGYIISDLSRDPFKKETKQEDLLKLYKDRVVTKELLEKMDQNNNNNNKYRKFFSPTLKNNLINLETKPLPNVKSHLPLKVAFKMGTSLFKEKKLFLFITVFLSTILYNIFVTFFTIFAYSFLINNSFVNLSEIYKKKLGISNIKSFSESFSGIIITFSIIIFFILLISFFMVGGFVKSTMKAKKKDIGILRSLGARKKDIFKIFINEGLIISFIISLCLGIILLLPIYMINWPNFFREVLNKILLELEKTVQNIPSLLKITNDIQTQVKYFINYFTLLSFVVVSNIILTSICIYPSIHSFAKKKPIDVILDR</sequence>
<dbReference type="GO" id="GO:0016887">
    <property type="term" value="F:ATP hydrolysis activity"/>
    <property type="evidence" value="ECO:0007669"/>
    <property type="project" value="InterPro"/>
</dbReference>
<feature type="transmembrane region" description="Helical" evidence="10">
    <location>
        <begin position="483"/>
        <end position="506"/>
    </location>
</feature>
<dbReference type="PROSITE" id="PS50893">
    <property type="entry name" value="ABC_TRANSPORTER_2"/>
    <property type="match status" value="1"/>
</dbReference>
<accession>A0A975FIZ1</accession>
<dbReference type="CDD" id="cd03255">
    <property type="entry name" value="ABC_MJ0796_LolCDE_FtsE"/>
    <property type="match status" value="1"/>
</dbReference>
<dbReference type="InterPro" id="IPR003593">
    <property type="entry name" value="AAA+_ATPase"/>
</dbReference>
<keyword evidence="12" id="KW-0449">Lipoprotein</keyword>
<keyword evidence="3" id="KW-1003">Cell membrane</keyword>
<feature type="domain" description="ABC transporter" evidence="11">
    <location>
        <begin position="2"/>
        <end position="238"/>
    </location>
</feature>
<evidence type="ECO:0000256" key="2">
    <source>
        <dbReference type="ARBA" id="ARBA00022448"/>
    </source>
</evidence>
<evidence type="ECO:0000256" key="7">
    <source>
        <dbReference type="ARBA" id="ARBA00022989"/>
    </source>
</evidence>